<dbReference type="Gene3D" id="1.10.10.10">
    <property type="entry name" value="Winged helix-like DNA-binding domain superfamily/Winged helix DNA-binding domain"/>
    <property type="match status" value="1"/>
</dbReference>
<dbReference type="GO" id="GO:0003700">
    <property type="term" value="F:DNA-binding transcription factor activity"/>
    <property type="evidence" value="ECO:0007669"/>
    <property type="project" value="InterPro"/>
</dbReference>
<dbReference type="AlphaFoldDB" id="A0A0J8H008"/>
<evidence type="ECO:0000259" key="4">
    <source>
        <dbReference type="PROSITE" id="PS50949"/>
    </source>
</evidence>
<dbReference type="InterPro" id="IPR036388">
    <property type="entry name" value="WH-like_DNA-bd_sf"/>
</dbReference>
<name>A0A0J8H008_9ALTE</name>
<dbReference type="Pfam" id="PF07729">
    <property type="entry name" value="FCD"/>
    <property type="match status" value="1"/>
</dbReference>
<keyword evidence="6" id="KW-1185">Reference proteome</keyword>
<dbReference type="InterPro" id="IPR008920">
    <property type="entry name" value="TF_FadR/GntR_C"/>
</dbReference>
<dbReference type="CDD" id="cd07377">
    <property type="entry name" value="WHTH_GntR"/>
    <property type="match status" value="1"/>
</dbReference>
<keyword evidence="2" id="KW-0238">DNA-binding</keyword>
<dbReference type="InterPro" id="IPR000524">
    <property type="entry name" value="Tscrpt_reg_HTH_GntR"/>
</dbReference>
<dbReference type="Gene3D" id="1.20.120.530">
    <property type="entry name" value="GntR ligand-binding domain-like"/>
    <property type="match status" value="1"/>
</dbReference>
<dbReference type="InterPro" id="IPR011711">
    <property type="entry name" value="GntR_C"/>
</dbReference>
<evidence type="ECO:0000313" key="5">
    <source>
        <dbReference type="EMBL" id="KMT66814.1"/>
    </source>
</evidence>
<feature type="domain" description="HTH gntR-type" evidence="4">
    <location>
        <begin position="14"/>
        <end position="81"/>
    </location>
</feature>
<dbReference type="STRING" id="1513271.XM47_01475"/>
<evidence type="ECO:0000313" key="6">
    <source>
        <dbReference type="Proteomes" id="UP000037600"/>
    </source>
</evidence>
<dbReference type="SUPFAM" id="SSF46785">
    <property type="entry name" value="Winged helix' DNA-binding domain"/>
    <property type="match status" value="1"/>
</dbReference>
<dbReference type="InterPro" id="IPR036390">
    <property type="entry name" value="WH_DNA-bd_sf"/>
</dbReference>
<dbReference type="PANTHER" id="PTHR43537">
    <property type="entry name" value="TRANSCRIPTIONAL REGULATOR, GNTR FAMILY"/>
    <property type="match status" value="1"/>
</dbReference>
<evidence type="ECO:0000256" key="3">
    <source>
        <dbReference type="ARBA" id="ARBA00023163"/>
    </source>
</evidence>
<keyword evidence="3" id="KW-0804">Transcription</keyword>
<evidence type="ECO:0000256" key="1">
    <source>
        <dbReference type="ARBA" id="ARBA00023015"/>
    </source>
</evidence>
<dbReference type="PATRIC" id="fig|1513271.3.peg.310"/>
<keyword evidence="1" id="KW-0805">Transcription regulation</keyword>
<dbReference type="RefSeq" id="WP_048688565.1">
    <property type="nucleotide sequence ID" value="NZ_KQ130482.1"/>
</dbReference>
<dbReference type="EMBL" id="LAZL01000002">
    <property type="protein sequence ID" value="KMT66814.1"/>
    <property type="molecule type" value="Genomic_DNA"/>
</dbReference>
<accession>A0A0J8H008</accession>
<dbReference type="Proteomes" id="UP000037600">
    <property type="component" value="Unassembled WGS sequence"/>
</dbReference>
<reference evidence="5 6" key="1">
    <citation type="submission" date="2015-04" db="EMBL/GenBank/DDBJ databases">
        <title>Draft Genome Sequence of the Novel Agar-Digesting Marine Bacterium Q1.</title>
        <authorList>
            <person name="Li Y."/>
            <person name="Li D."/>
            <person name="Chen G."/>
            <person name="Du Z."/>
        </authorList>
    </citation>
    <scope>NUCLEOTIDE SEQUENCE [LARGE SCALE GENOMIC DNA]</scope>
    <source>
        <strain evidence="5 6">Q1</strain>
    </source>
</reference>
<dbReference type="SUPFAM" id="SSF48008">
    <property type="entry name" value="GntR ligand-binding domain-like"/>
    <property type="match status" value="1"/>
</dbReference>
<organism evidence="5 6">
    <name type="scientific">Catenovulum maritimum</name>
    <dbReference type="NCBI Taxonomy" id="1513271"/>
    <lineage>
        <taxon>Bacteria</taxon>
        <taxon>Pseudomonadati</taxon>
        <taxon>Pseudomonadota</taxon>
        <taxon>Gammaproteobacteria</taxon>
        <taxon>Alteromonadales</taxon>
        <taxon>Alteromonadaceae</taxon>
        <taxon>Catenovulum</taxon>
    </lineage>
</organism>
<dbReference type="PANTHER" id="PTHR43537:SF5">
    <property type="entry name" value="UXU OPERON TRANSCRIPTIONAL REGULATOR"/>
    <property type="match status" value="1"/>
</dbReference>
<dbReference type="Pfam" id="PF00392">
    <property type="entry name" value="GntR"/>
    <property type="match status" value="1"/>
</dbReference>
<comment type="caution">
    <text evidence="5">The sequence shown here is derived from an EMBL/GenBank/DDBJ whole genome shotgun (WGS) entry which is preliminary data.</text>
</comment>
<sequence>MSKEHTQELQSPLFSDDTSLYARVIRDISNGVFKAGDRLVTTKLATRYEVSVNPIREALKQLQGEGFVTVSPNSGARVTQFENKTMRDVFEILQLLDPYLMEWFVLEHDKEDIKILNDILKKMENVAEDDQVSFRNLDTQFHWHMYSQHYNKSAIELWCQKRLVLQIMHANLPIKASRVDKSLKEHREMMVAIQARDLDASLEILRKHISNSGTYWSRYF</sequence>
<gene>
    <name evidence="5" type="ORF">XM47_01475</name>
</gene>
<protein>
    <submittedName>
        <fullName evidence="5">GntR family transcriptional regulator</fullName>
    </submittedName>
</protein>
<dbReference type="PROSITE" id="PS50949">
    <property type="entry name" value="HTH_GNTR"/>
    <property type="match status" value="1"/>
</dbReference>
<evidence type="ECO:0000256" key="2">
    <source>
        <dbReference type="ARBA" id="ARBA00023125"/>
    </source>
</evidence>
<dbReference type="GO" id="GO:0003677">
    <property type="term" value="F:DNA binding"/>
    <property type="evidence" value="ECO:0007669"/>
    <property type="project" value="UniProtKB-KW"/>
</dbReference>
<dbReference type="SMART" id="SM00345">
    <property type="entry name" value="HTH_GNTR"/>
    <property type="match status" value="1"/>
</dbReference>
<dbReference type="OrthoDB" id="9799812at2"/>
<dbReference type="SMART" id="SM00895">
    <property type="entry name" value="FCD"/>
    <property type="match status" value="1"/>
</dbReference>
<proteinExistence type="predicted"/>